<reference evidence="2" key="2">
    <citation type="submission" date="2016-02" db="EMBL/GenBank/DDBJ databases">
        <authorList>
            <person name="Teng J.L."/>
            <person name="Yang Y."/>
            <person name="Huang Y."/>
            <person name="Guo F."/>
            <person name="Wei W."/>
            <person name="Chen J.H."/>
            <person name="Wong S.Y."/>
            <person name="Lau S.K."/>
            <person name="Woo P.C."/>
        </authorList>
    </citation>
    <scope>NUCLEOTIDE SEQUENCE</scope>
    <source>
        <strain evidence="2">JCM 15929</strain>
    </source>
</reference>
<sequence length="260" mass="27112">MTTVTVDLRNEGFGTGDKWKMNAKTDLKRAGLRRAATLTAATALVVGLSGGIAHADPDTTAKPTAPASDLLANSSDFPGGYIIVPAPQQRLANELGADPLTLASSAKVNPPECKNLLSALKSSEGDANTIAGVNDKDRKSLSASLVAKDVDVDTLKVGLLKTCSDVTIETGDPRGGTIKARAITKEVASDTQKATFEIALDGTRTKGTDSFPIHQKVLVGVASLRGYTVAVQGTKLGGDPDRGEFDSFFDKSVKKIKDAK</sequence>
<keyword evidence="4" id="KW-1185">Reference proteome</keyword>
<protein>
    <recommendedName>
        <fullName evidence="5">DUF5642 domain-containing protein</fullName>
    </recommendedName>
</protein>
<dbReference type="Proteomes" id="UP000070258">
    <property type="component" value="Unassembled WGS sequence"/>
</dbReference>
<evidence type="ECO:0008006" key="5">
    <source>
        <dbReference type="Google" id="ProtNLM"/>
    </source>
</evidence>
<organism evidence="2 3">
    <name type="scientific">Tsukamurella pseudospumae</name>
    <dbReference type="NCBI Taxonomy" id="239498"/>
    <lineage>
        <taxon>Bacteria</taxon>
        <taxon>Bacillati</taxon>
        <taxon>Actinomycetota</taxon>
        <taxon>Actinomycetes</taxon>
        <taxon>Mycobacteriales</taxon>
        <taxon>Tsukamurellaceae</taxon>
        <taxon>Tsukamurella</taxon>
    </lineage>
</organism>
<reference evidence="1 4" key="3">
    <citation type="submission" date="2016-02" db="EMBL/GenBank/DDBJ databases">
        <authorList>
            <person name="Teng J.L."/>
            <person name="Tang Y."/>
            <person name="Huang Y."/>
            <person name="Guo F."/>
            <person name="Wei W."/>
            <person name="Chen J.H."/>
            <person name="Wong S.Y."/>
            <person name="Lau S.K."/>
            <person name="Woo P.C."/>
        </authorList>
    </citation>
    <scope>NUCLEOTIDE SEQUENCE [LARGE SCALE GENOMIC DNA]</scope>
    <source>
        <strain evidence="1 4">JCM 13375</strain>
    </source>
</reference>
<dbReference type="EMBL" id="LSRE01000013">
    <property type="protein sequence ID" value="KXO98283.1"/>
    <property type="molecule type" value="Genomic_DNA"/>
</dbReference>
<comment type="caution">
    <text evidence="2">The sequence shown here is derived from an EMBL/GenBank/DDBJ whole genome shotgun (WGS) entry which is preliminary data.</text>
</comment>
<evidence type="ECO:0000313" key="1">
    <source>
        <dbReference type="EMBL" id="KXO98283.1"/>
    </source>
</evidence>
<dbReference type="STRING" id="239498.AXK60_14230"/>
<evidence type="ECO:0000313" key="2">
    <source>
        <dbReference type="EMBL" id="KXP03033.1"/>
    </source>
</evidence>
<dbReference type="Proteomes" id="UP000070409">
    <property type="component" value="Unassembled WGS sequence"/>
</dbReference>
<dbReference type="AlphaFoldDB" id="A0A137ZXW7"/>
<evidence type="ECO:0000313" key="3">
    <source>
        <dbReference type="Proteomes" id="UP000070258"/>
    </source>
</evidence>
<accession>A0A137ZXW7</accession>
<reference evidence="3" key="1">
    <citation type="submission" date="2016-02" db="EMBL/GenBank/DDBJ databases">
        <authorList>
            <person name="Wen L."/>
            <person name="He K."/>
            <person name="Yang H."/>
        </authorList>
    </citation>
    <scope>NUCLEOTIDE SEQUENCE [LARGE SCALE GENOMIC DNA]</scope>
    <source>
        <strain evidence="3">JCM 15929</strain>
    </source>
</reference>
<name>A0A137ZXW7_9ACTN</name>
<proteinExistence type="predicted"/>
<gene>
    <name evidence="2" type="ORF">AXK60_14230</name>
    <name evidence="1" type="ORF">AXK61_19860</name>
</gene>
<dbReference type="EMBL" id="LSRF01000058">
    <property type="protein sequence ID" value="KXP03033.1"/>
    <property type="molecule type" value="Genomic_DNA"/>
</dbReference>
<evidence type="ECO:0000313" key="4">
    <source>
        <dbReference type="Proteomes" id="UP000070409"/>
    </source>
</evidence>